<sequence length="121" mass="13891">MIGYRNADRSLSGDTIKIGRWRSISAVGGRLREKKERRKGRYLLFPAQSIDCERFFVGRLPSPHGGRRGEKGEGRTRRRLVSRRGNEAMPRLTAWERGNTSSPHVGRRENDTMPRLPVSIF</sequence>
<name>A0A426XKP9_ENSVE</name>
<accession>A0A426XKP9</accession>
<dbReference type="AlphaFoldDB" id="A0A426XKP9"/>
<dbReference type="Proteomes" id="UP000287651">
    <property type="component" value="Unassembled WGS sequence"/>
</dbReference>
<comment type="caution">
    <text evidence="2">The sequence shown here is derived from an EMBL/GenBank/DDBJ whole genome shotgun (WGS) entry which is preliminary data.</text>
</comment>
<dbReference type="EMBL" id="AMZH03019681">
    <property type="protein sequence ID" value="RRT40054.1"/>
    <property type="molecule type" value="Genomic_DNA"/>
</dbReference>
<protein>
    <submittedName>
        <fullName evidence="2">Uncharacterized protein</fullName>
    </submittedName>
</protein>
<proteinExistence type="predicted"/>
<organism evidence="2 3">
    <name type="scientific">Ensete ventricosum</name>
    <name type="common">Abyssinian banana</name>
    <name type="synonym">Musa ensete</name>
    <dbReference type="NCBI Taxonomy" id="4639"/>
    <lineage>
        <taxon>Eukaryota</taxon>
        <taxon>Viridiplantae</taxon>
        <taxon>Streptophyta</taxon>
        <taxon>Embryophyta</taxon>
        <taxon>Tracheophyta</taxon>
        <taxon>Spermatophyta</taxon>
        <taxon>Magnoliopsida</taxon>
        <taxon>Liliopsida</taxon>
        <taxon>Zingiberales</taxon>
        <taxon>Musaceae</taxon>
        <taxon>Ensete</taxon>
    </lineage>
</organism>
<evidence type="ECO:0000313" key="2">
    <source>
        <dbReference type="EMBL" id="RRT40054.1"/>
    </source>
</evidence>
<feature type="region of interest" description="Disordered" evidence="1">
    <location>
        <begin position="61"/>
        <end position="121"/>
    </location>
</feature>
<reference evidence="2 3" key="1">
    <citation type="journal article" date="2014" name="Agronomy (Basel)">
        <title>A Draft Genome Sequence for Ensete ventricosum, the Drought-Tolerant Tree Against Hunger.</title>
        <authorList>
            <person name="Harrison J."/>
            <person name="Moore K.A."/>
            <person name="Paszkiewicz K."/>
            <person name="Jones T."/>
            <person name="Grant M."/>
            <person name="Ambacheew D."/>
            <person name="Muzemil S."/>
            <person name="Studholme D.J."/>
        </authorList>
    </citation>
    <scope>NUCLEOTIDE SEQUENCE [LARGE SCALE GENOMIC DNA]</scope>
</reference>
<gene>
    <name evidence="2" type="ORF">B296_00031179</name>
</gene>
<evidence type="ECO:0000313" key="3">
    <source>
        <dbReference type="Proteomes" id="UP000287651"/>
    </source>
</evidence>
<evidence type="ECO:0000256" key="1">
    <source>
        <dbReference type="SAM" id="MobiDB-lite"/>
    </source>
</evidence>